<organism evidence="3 4">
    <name type="scientific">Candidatus Desantisbacteria bacterium CG2_30_40_21</name>
    <dbReference type="NCBI Taxonomy" id="1817895"/>
    <lineage>
        <taxon>Bacteria</taxon>
        <taxon>Candidatus Desantisiibacteriota</taxon>
    </lineage>
</organism>
<dbReference type="SUPFAM" id="SSF81593">
    <property type="entry name" value="Nucleotidyltransferase substrate binding subunit/domain"/>
    <property type="match status" value="1"/>
</dbReference>
<comment type="caution">
    <text evidence="3">The sequence shown here is derived from an EMBL/GenBank/DDBJ whole genome shotgun (WGS) entry which is preliminary data.</text>
</comment>
<evidence type="ECO:0000313" key="3">
    <source>
        <dbReference type="EMBL" id="OIP39765.1"/>
    </source>
</evidence>
<feature type="domain" description="HEPN" evidence="2">
    <location>
        <begin position="6"/>
        <end position="83"/>
    </location>
</feature>
<dbReference type="Proteomes" id="UP000183085">
    <property type="component" value="Unassembled WGS sequence"/>
</dbReference>
<protein>
    <recommendedName>
        <fullName evidence="2">HEPN domain-containing protein</fullName>
    </recommendedName>
</protein>
<keyword evidence="1" id="KW-0175">Coiled coil</keyword>
<evidence type="ECO:0000259" key="2">
    <source>
        <dbReference type="Pfam" id="PF05168"/>
    </source>
</evidence>
<name>A0A1J5DUJ9_9BACT</name>
<evidence type="ECO:0000256" key="1">
    <source>
        <dbReference type="SAM" id="Coils"/>
    </source>
</evidence>
<reference evidence="3 4" key="1">
    <citation type="journal article" date="2016" name="Environ. Microbiol.">
        <title>Genomic resolution of a cold subsurface aquifer community provides metabolic insights for novel microbes adapted to high CO concentrations.</title>
        <authorList>
            <person name="Probst A.J."/>
            <person name="Castelle C.J."/>
            <person name="Singh A."/>
            <person name="Brown C.T."/>
            <person name="Anantharaman K."/>
            <person name="Sharon I."/>
            <person name="Hug L.A."/>
            <person name="Burstein D."/>
            <person name="Emerson J.B."/>
            <person name="Thomas B.C."/>
            <person name="Banfield J.F."/>
        </authorList>
    </citation>
    <scope>NUCLEOTIDE SEQUENCE [LARGE SCALE GENOMIC DNA]</scope>
    <source>
        <strain evidence="3">CG2_30_40_21</strain>
    </source>
</reference>
<dbReference type="AlphaFoldDB" id="A0A1J5DUJ9"/>
<dbReference type="Gene3D" id="1.20.120.330">
    <property type="entry name" value="Nucleotidyltransferases domain 2"/>
    <property type="match status" value="1"/>
</dbReference>
<proteinExistence type="predicted"/>
<dbReference type="InterPro" id="IPR007842">
    <property type="entry name" value="HEPN_dom"/>
</dbReference>
<dbReference type="EMBL" id="MNYI01000138">
    <property type="protein sequence ID" value="OIP39765.1"/>
    <property type="molecule type" value="Genomic_DNA"/>
</dbReference>
<dbReference type="Pfam" id="PF05168">
    <property type="entry name" value="HEPN"/>
    <property type="match status" value="1"/>
</dbReference>
<sequence>MTKSGELLDQAEQAIETARANLETKNYEWAFGRARNSIECGLKAVLEYYGKSFTKSSITGLIHELKNTIQVPEDIIIAAKSAADMEGHAVNNERFCRMAITHADIVLKWVLKTMGY</sequence>
<evidence type="ECO:0000313" key="4">
    <source>
        <dbReference type="Proteomes" id="UP000183085"/>
    </source>
</evidence>
<dbReference type="STRING" id="1817895.AUJ95_05185"/>
<gene>
    <name evidence="3" type="ORF">AUJ95_05185</name>
</gene>
<feature type="coiled-coil region" evidence="1">
    <location>
        <begin position="1"/>
        <end position="28"/>
    </location>
</feature>
<accession>A0A1J5DUJ9</accession>